<accession>A0ABX1RAP0</accession>
<dbReference type="InterPro" id="IPR012337">
    <property type="entry name" value="RNaseH-like_sf"/>
</dbReference>
<organism evidence="5 6">
    <name type="scientific">Pseudonocardia xinjiangensis</name>
    <dbReference type="NCBI Taxonomy" id="75289"/>
    <lineage>
        <taxon>Bacteria</taxon>
        <taxon>Bacillati</taxon>
        <taxon>Actinomycetota</taxon>
        <taxon>Actinomycetes</taxon>
        <taxon>Pseudonocardiales</taxon>
        <taxon>Pseudonocardiaceae</taxon>
        <taxon>Pseudonocardia</taxon>
    </lineage>
</organism>
<evidence type="ECO:0000313" key="6">
    <source>
        <dbReference type="Proteomes" id="UP001296706"/>
    </source>
</evidence>
<dbReference type="InterPro" id="IPR013520">
    <property type="entry name" value="Ribonucl_H"/>
</dbReference>
<dbReference type="PANTHER" id="PTHR30231">
    <property type="entry name" value="DNA POLYMERASE III SUBUNIT EPSILON"/>
    <property type="match status" value="1"/>
</dbReference>
<evidence type="ECO:0000256" key="1">
    <source>
        <dbReference type="ARBA" id="ARBA00022722"/>
    </source>
</evidence>
<dbReference type="InterPro" id="IPR036397">
    <property type="entry name" value="RNaseH_sf"/>
</dbReference>
<evidence type="ECO:0000313" key="5">
    <source>
        <dbReference type="EMBL" id="NMH76851.1"/>
    </source>
</evidence>
<dbReference type="RefSeq" id="WP_169394927.1">
    <property type="nucleotide sequence ID" value="NZ_BAAAJH010000003.1"/>
</dbReference>
<dbReference type="SUPFAM" id="SSF53098">
    <property type="entry name" value="Ribonuclease H-like"/>
    <property type="match status" value="1"/>
</dbReference>
<dbReference type="EMBL" id="JAAXKY010000014">
    <property type="protein sequence ID" value="NMH76851.1"/>
    <property type="molecule type" value="Genomic_DNA"/>
</dbReference>
<dbReference type="GO" id="GO:0004527">
    <property type="term" value="F:exonuclease activity"/>
    <property type="evidence" value="ECO:0007669"/>
    <property type="project" value="UniProtKB-KW"/>
</dbReference>
<name>A0ABX1RAP0_9PSEU</name>
<keyword evidence="2" id="KW-0378">Hydrolase</keyword>
<keyword evidence="6" id="KW-1185">Reference proteome</keyword>
<dbReference type="Gene3D" id="3.30.420.10">
    <property type="entry name" value="Ribonuclease H-like superfamily/Ribonuclease H"/>
    <property type="match status" value="1"/>
</dbReference>
<dbReference type="Proteomes" id="UP001296706">
    <property type="component" value="Unassembled WGS sequence"/>
</dbReference>
<keyword evidence="3 5" id="KW-0269">Exonuclease</keyword>
<dbReference type="CDD" id="cd06127">
    <property type="entry name" value="DEDDh"/>
    <property type="match status" value="1"/>
</dbReference>
<gene>
    <name evidence="5" type="ORF">HF577_07030</name>
</gene>
<dbReference type="SMART" id="SM00479">
    <property type="entry name" value="EXOIII"/>
    <property type="match status" value="1"/>
</dbReference>
<evidence type="ECO:0000259" key="4">
    <source>
        <dbReference type="SMART" id="SM00479"/>
    </source>
</evidence>
<keyword evidence="1" id="KW-0540">Nuclease</keyword>
<feature type="domain" description="Exonuclease" evidence="4">
    <location>
        <begin position="13"/>
        <end position="184"/>
    </location>
</feature>
<dbReference type="PANTHER" id="PTHR30231:SF4">
    <property type="entry name" value="PROTEIN NEN2"/>
    <property type="match status" value="1"/>
</dbReference>
<protein>
    <submittedName>
        <fullName evidence="5">3'-5' exonuclease</fullName>
    </submittedName>
</protein>
<reference evidence="5 6" key="1">
    <citation type="submission" date="2020-04" db="EMBL/GenBank/DDBJ databases">
        <authorList>
            <person name="Klaysubun C."/>
            <person name="Duangmal K."/>
            <person name="Lipun K."/>
        </authorList>
    </citation>
    <scope>NUCLEOTIDE SEQUENCE [LARGE SCALE GENOMIC DNA]</scope>
    <source>
        <strain evidence="5 6">JCM 11839</strain>
    </source>
</reference>
<sequence>MYLSTPTALADQQLAVVDVQGNGQQPPEIVDIAVLPIEPAAVVREASMRVWLVRPTRPITPRVTHDVHGIRNSDVLACPGWARVADEVHASIRGRVLVAHNAAVELRVIAAHLPAWRPSLVLDTARLARRVWPGLPGGYGLSRLATHAGLHAPHIQPGERRHRAGYETWMTGQLLFALALSSGLTWEQLVDAARVPDHDPESA</sequence>
<proteinExistence type="predicted"/>
<comment type="caution">
    <text evidence="5">The sequence shown here is derived from an EMBL/GenBank/DDBJ whole genome shotgun (WGS) entry which is preliminary data.</text>
</comment>
<evidence type="ECO:0000256" key="3">
    <source>
        <dbReference type="ARBA" id="ARBA00022839"/>
    </source>
</evidence>
<evidence type="ECO:0000256" key="2">
    <source>
        <dbReference type="ARBA" id="ARBA00022801"/>
    </source>
</evidence>